<keyword evidence="1" id="KW-0732">Signal</keyword>
<accession>A0A4R5UKH4</accession>
<evidence type="ECO:0000313" key="3">
    <source>
        <dbReference type="Proteomes" id="UP000295238"/>
    </source>
</evidence>
<proteinExistence type="predicted"/>
<protein>
    <submittedName>
        <fullName evidence="2">Uncharacterized protein</fullName>
    </submittedName>
</protein>
<evidence type="ECO:0000313" key="2">
    <source>
        <dbReference type="EMBL" id="TDK37314.1"/>
    </source>
</evidence>
<dbReference type="RefSeq" id="WP_133316081.1">
    <property type="nucleotide sequence ID" value="NZ_SMTL01000002.1"/>
</dbReference>
<organism evidence="2 3">
    <name type="scientific">Rhizobium deserti</name>
    <dbReference type="NCBI Taxonomy" id="2547961"/>
    <lineage>
        <taxon>Bacteria</taxon>
        <taxon>Pseudomonadati</taxon>
        <taxon>Pseudomonadota</taxon>
        <taxon>Alphaproteobacteria</taxon>
        <taxon>Hyphomicrobiales</taxon>
        <taxon>Rhizobiaceae</taxon>
        <taxon>Rhizobium/Agrobacterium group</taxon>
        <taxon>Rhizobium</taxon>
    </lineage>
</organism>
<reference evidence="2 3" key="1">
    <citation type="submission" date="2019-03" db="EMBL/GenBank/DDBJ databases">
        <title>Rhizobium sp. nov., an bacterium isolated from biocrust in Mu Us Desert.</title>
        <authorList>
            <person name="Lixiong L."/>
        </authorList>
    </citation>
    <scope>NUCLEOTIDE SEQUENCE [LARGE SCALE GENOMIC DNA]</scope>
    <source>
        <strain evidence="2 3">SPY-1</strain>
    </source>
</reference>
<dbReference type="Proteomes" id="UP000295238">
    <property type="component" value="Unassembled WGS sequence"/>
</dbReference>
<feature type="chain" id="PRO_5020237688" evidence="1">
    <location>
        <begin position="22"/>
        <end position="112"/>
    </location>
</feature>
<dbReference type="AlphaFoldDB" id="A0A4R5UKH4"/>
<gene>
    <name evidence="2" type="ORF">E2F50_10585</name>
</gene>
<sequence length="112" mass="11379">MKTALVLSLVVGLAGASVAQASSDDAWSDFQTEVSRACLAAAAGLIEKGNVLVDPFGSEHYGLAIVTGGAKGAKTKGAKTTISAICVFDKKTKRVEIGGEIAADRLTVKAGR</sequence>
<feature type="signal peptide" evidence="1">
    <location>
        <begin position="1"/>
        <end position="21"/>
    </location>
</feature>
<evidence type="ECO:0000256" key="1">
    <source>
        <dbReference type="SAM" id="SignalP"/>
    </source>
</evidence>
<comment type="caution">
    <text evidence="2">The sequence shown here is derived from an EMBL/GenBank/DDBJ whole genome shotgun (WGS) entry which is preliminary data.</text>
</comment>
<dbReference type="EMBL" id="SMTL01000002">
    <property type="protein sequence ID" value="TDK37314.1"/>
    <property type="molecule type" value="Genomic_DNA"/>
</dbReference>
<dbReference type="OrthoDB" id="7776561at2"/>
<keyword evidence="3" id="KW-1185">Reference proteome</keyword>
<name>A0A4R5UKH4_9HYPH</name>